<protein>
    <submittedName>
        <fullName evidence="7">Radical SAM protein</fullName>
    </submittedName>
</protein>
<dbReference type="InterPro" id="IPR023885">
    <property type="entry name" value="4Fe4S-binding_SPASM_dom"/>
</dbReference>
<evidence type="ECO:0000256" key="4">
    <source>
        <dbReference type="ARBA" id="ARBA00023004"/>
    </source>
</evidence>
<dbReference type="PANTHER" id="PTHR43524:SF1">
    <property type="entry name" value="RADICAL SAM SUPERFAMILY PROTEIN"/>
    <property type="match status" value="1"/>
</dbReference>
<dbReference type="PANTHER" id="PTHR43524">
    <property type="entry name" value="RADICAL SAM SUPERFAMILY PROTEIN"/>
    <property type="match status" value="1"/>
</dbReference>
<dbReference type="CDD" id="cd01335">
    <property type="entry name" value="Radical_SAM"/>
    <property type="match status" value="1"/>
</dbReference>
<dbReference type="Gene3D" id="3.20.20.70">
    <property type="entry name" value="Aldolase class I"/>
    <property type="match status" value="1"/>
</dbReference>
<dbReference type="RefSeq" id="WP_369017296.1">
    <property type="nucleotide sequence ID" value="NZ_CP121689.1"/>
</dbReference>
<keyword evidence="8" id="KW-1185">Reference proteome</keyword>
<dbReference type="PROSITE" id="PS51918">
    <property type="entry name" value="RADICAL_SAM"/>
    <property type="match status" value="1"/>
</dbReference>
<keyword evidence="2" id="KW-0949">S-adenosyl-L-methionine</keyword>
<dbReference type="SUPFAM" id="SSF102114">
    <property type="entry name" value="Radical SAM enzymes"/>
    <property type="match status" value="1"/>
</dbReference>
<accession>A0ABZ2Y7Z8</accession>
<evidence type="ECO:0000256" key="5">
    <source>
        <dbReference type="ARBA" id="ARBA00023014"/>
    </source>
</evidence>
<name>A0ABZ2Y7Z8_9BACT</name>
<feature type="domain" description="Radical SAM core" evidence="6">
    <location>
        <begin position="57"/>
        <end position="274"/>
    </location>
</feature>
<dbReference type="InterPro" id="IPR058240">
    <property type="entry name" value="rSAM_sf"/>
</dbReference>
<gene>
    <name evidence="7" type="ORF">QBE54_05985</name>
</gene>
<evidence type="ECO:0000313" key="8">
    <source>
        <dbReference type="Proteomes" id="UP001461341"/>
    </source>
</evidence>
<reference evidence="7 8" key="1">
    <citation type="submission" date="2023-03" db="EMBL/GenBank/DDBJ databases">
        <title>Novel Species.</title>
        <authorList>
            <person name="Ma S."/>
        </authorList>
    </citation>
    <scope>NUCLEOTIDE SEQUENCE [LARGE SCALE GENOMIC DNA]</scope>
    <source>
        <strain evidence="7 8">B11</strain>
    </source>
</reference>
<keyword evidence="3" id="KW-0479">Metal-binding</keyword>
<proteinExistence type="predicted"/>
<evidence type="ECO:0000256" key="2">
    <source>
        <dbReference type="ARBA" id="ARBA00022691"/>
    </source>
</evidence>
<dbReference type="Pfam" id="PF13186">
    <property type="entry name" value="SPASM"/>
    <property type="match status" value="1"/>
</dbReference>
<dbReference type="InterPro" id="IPR013785">
    <property type="entry name" value="Aldolase_TIM"/>
</dbReference>
<dbReference type="Pfam" id="PF04055">
    <property type="entry name" value="Radical_SAM"/>
    <property type="match status" value="1"/>
</dbReference>
<evidence type="ECO:0000256" key="3">
    <source>
        <dbReference type="ARBA" id="ARBA00022723"/>
    </source>
</evidence>
<evidence type="ECO:0000256" key="1">
    <source>
        <dbReference type="ARBA" id="ARBA00001966"/>
    </source>
</evidence>
<dbReference type="Proteomes" id="UP001461341">
    <property type="component" value="Chromosome"/>
</dbReference>
<keyword evidence="4" id="KW-0408">Iron</keyword>
<organism evidence="7 8">
    <name type="scientific">Thermatribacter velox</name>
    <dbReference type="NCBI Taxonomy" id="3039681"/>
    <lineage>
        <taxon>Bacteria</taxon>
        <taxon>Pseudomonadati</taxon>
        <taxon>Atribacterota</taxon>
        <taxon>Atribacteria</taxon>
        <taxon>Atribacterales</taxon>
        <taxon>Thermatribacteraceae</taxon>
        <taxon>Thermatribacter</taxon>
    </lineage>
</organism>
<keyword evidence="5" id="KW-0411">Iron-sulfur</keyword>
<dbReference type="InterPro" id="IPR007197">
    <property type="entry name" value="rSAM"/>
</dbReference>
<dbReference type="SFLD" id="SFLDG01067">
    <property type="entry name" value="SPASM/twitch_domain_containing"/>
    <property type="match status" value="1"/>
</dbReference>
<dbReference type="SFLD" id="SFLDS00029">
    <property type="entry name" value="Radical_SAM"/>
    <property type="match status" value="1"/>
</dbReference>
<dbReference type="EMBL" id="CP121689">
    <property type="protein sequence ID" value="WZL75150.1"/>
    <property type="molecule type" value="Genomic_DNA"/>
</dbReference>
<evidence type="ECO:0000259" key="6">
    <source>
        <dbReference type="PROSITE" id="PS51918"/>
    </source>
</evidence>
<evidence type="ECO:0000313" key="7">
    <source>
        <dbReference type="EMBL" id="WZL75150.1"/>
    </source>
</evidence>
<sequence length="365" mass="41297">MQFHIFSTKREPRIGSLIMLVISAWSVRKPRRLLFLAKIFGIFLRALLIRGVKARRLNGNIPLVLGISPTLRCNYNCQGCYALKSPIQDELPSAELNGLLKEAESFGVASVVVTGGEPFLREDLLLTMEKHRKLLFVVVTNGVFLTPAFARRIARSRNIIILVSVEGFEEETDARRGKGAYRKVLQSMKYLKAEDLLYGFAATANTANLEALSSDQFTEEMLNLGCKVGFFTEYIPSGEKPVGSWILNNQEREKLRMKVLELRRKKALVIIQFPHDEYGKHNMCSASGKAFLHINAHGEVEPCPFAPYSCENIREGGLRSAFESPFLRAIRNQPHLMQRNTYACALFEHRDEVGKLHDAILNNRK</sequence>
<comment type="cofactor">
    <cofactor evidence="1">
        <name>[4Fe-4S] cluster</name>
        <dbReference type="ChEBI" id="CHEBI:49883"/>
    </cofactor>
</comment>